<gene>
    <name evidence="5" type="ORF">PLEPLA_LOCUS20388</name>
</gene>
<dbReference type="InterPro" id="IPR013783">
    <property type="entry name" value="Ig-like_fold"/>
</dbReference>
<comment type="caution">
    <text evidence="5">The sequence shown here is derived from an EMBL/GenBank/DDBJ whole genome shotgun (WGS) entry which is preliminary data.</text>
</comment>
<dbReference type="PANTHER" id="PTHR44170:SF6">
    <property type="entry name" value="CONTACTIN"/>
    <property type="match status" value="1"/>
</dbReference>
<evidence type="ECO:0000256" key="2">
    <source>
        <dbReference type="ARBA" id="ARBA00023157"/>
    </source>
</evidence>
<dbReference type="Proteomes" id="UP001153269">
    <property type="component" value="Unassembled WGS sequence"/>
</dbReference>
<keyword evidence="3" id="KW-0732">Signal</keyword>
<dbReference type="InterPro" id="IPR007110">
    <property type="entry name" value="Ig-like_dom"/>
</dbReference>
<keyword evidence="1" id="KW-0677">Repeat</keyword>
<keyword evidence="2" id="KW-1015">Disulfide bond</keyword>
<proteinExistence type="predicted"/>
<keyword evidence="6" id="KW-1185">Reference proteome</keyword>
<dbReference type="FunFam" id="2.60.40.10:FF:000064">
    <property type="entry name" value="Contactin 1"/>
    <property type="match status" value="1"/>
</dbReference>
<feature type="signal peptide" evidence="3">
    <location>
        <begin position="1"/>
        <end position="18"/>
    </location>
</feature>
<feature type="domain" description="Ig-like" evidence="4">
    <location>
        <begin position="29"/>
        <end position="120"/>
    </location>
</feature>
<feature type="non-terminal residue" evidence="5">
    <location>
        <position position="1"/>
    </location>
</feature>
<name>A0A9N7ULK1_PLEPL</name>
<dbReference type="GO" id="GO:0098609">
    <property type="term" value="P:cell-cell adhesion"/>
    <property type="evidence" value="ECO:0007669"/>
    <property type="project" value="TreeGrafter"/>
</dbReference>
<evidence type="ECO:0000256" key="1">
    <source>
        <dbReference type="ARBA" id="ARBA00022737"/>
    </source>
</evidence>
<organism evidence="5 6">
    <name type="scientific">Pleuronectes platessa</name>
    <name type="common">European plaice</name>
    <dbReference type="NCBI Taxonomy" id="8262"/>
    <lineage>
        <taxon>Eukaryota</taxon>
        <taxon>Metazoa</taxon>
        <taxon>Chordata</taxon>
        <taxon>Craniata</taxon>
        <taxon>Vertebrata</taxon>
        <taxon>Euteleostomi</taxon>
        <taxon>Actinopterygii</taxon>
        <taxon>Neopterygii</taxon>
        <taxon>Teleostei</taxon>
        <taxon>Neoteleostei</taxon>
        <taxon>Acanthomorphata</taxon>
        <taxon>Carangaria</taxon>
        <taxon>Pleuronectiformes</taxon>
        <taxon>Pleuronectoidei</taxon>
        <taxon>Pleuronectidae</taxon>
        <taxon>Pleuronectes</taxon>
    </lineage>
</organism>
<dbReference type="SUPFAM" id="SSF48726">
    <property type="entry name" value="Immunoglobulin"/>
    <property type="match status" value="1"/>
</dbReference>
<dbReference type="Pfam" id="PF13927">
    <property type="entry name" value="Ig_3"/>
    <property type="match status" value="1"/>
</dbReference>
<evidence type="ECO:0000259" key="4">
    <source>
        <dbReference type="PROSITE" id="PS50835"/>
    </source>
</evidence>
<dbReference type="SMART" id="SM00408">
    <property type="entry name" value="IGc2"/>
    <property type="match status" value="1"/>
</dbReference>
<evidence type="ECO:0000313" key="6">
    <source>
        <dbReference type="Proteomes" id="UP001153269"/>
    </source>
</evidence>
<dbReference type="InterPro" id="IPR036179">
    <property type="entry name" value="Ig-like_dom_sf"/>
</dbReference>
<dbReference type="EMBL" id="CADEAL010001426">
    <property type="protein sequence ID" value="CAB1432328.1"/>
    <property type="molecule type" value="Genomic_DNA"/>
</dbReference>
<dbReference type="PANTHER" id="PTHR44170">
    <property type="entry name" value="PROTEIN SIDEKICK"/>
    <property type="match status" value="1"/>
</dbReference>
<sequence>MTLLWKQFLLLSIIDCLADCLDSGSYHGPRWRMEPGDLFIPVDSIEEEATLTCDAKGTPPPLYRWSLNGTLINLGQDPRRRLSGGNLIISSLDRQQDVGVFQCMAYNTVGAILSRRASLQFA</sequence>
<dbReference type="InterPro" id="IPR003598">
    <property type="entry name" value="Ig_sub2"/>
</dbReference>
<evidence type="ECO:0000313" key="5">
    <source>
        <dbReference type="EMBL" id="CAB1432328.1"/>
    </source>
</evidence>
<reference evidence="5" key="1">
    <citation type="submission" date="2020-03" db="EMBL/GenBank/DDBJ databases">
        <authorList>
            <person name="Weist P."/>
        </authorList>
    </citation>
    <scope>NUCLEOTIDE SEQUENCE</scope>
</reference>
<protein>
    <recommendedName>
        <fullName evidence="4">Ig-like domain-containing protein</fullName>
    </recommendedName>
</protein>
<feature type="chain" id="PRO_5040272925" description="Ig-like domain-containing protein" evidence="3">
    <location>
        <begin position="19"/>
        <end position="122"/>
    </location>
</feature>
<evidence type="ECO:0000256" key="3">
    <source>
        <dbReference type="SAM" id="SignalP"/>
    </source>
</evidence>
<dbReference type="AlphaFoldDB" id="A0A9N7ULK1"/>
<accession>A0A9N7ULK1</accession>
<dbReference type="GO" id="GO:0016020">
    <property type="term" value="C:membrane"/>
    <property type="evidence" value="ECO:0007669"/>
    <property type="project" value="UniProtKB-SubCell"/>
</dbReference>
<dbReference type="PROSITE" id="PS50835">
    <property type="entry name" value="IG_LIKE"/>
    <property type="match status" value="1"/>
</dbReference>
<dbReference type="Gene3D" id="2.60.40.10">
    <property type="entry name" value="Immunoglobulins"/>
    <property type="match status" value="1"/>
</dbReference>